<dbReference type="GO" id="GO:0005634">
    <property type="term" value="C:nucleus"/>
    <property type="evidence" value="ECO:0007669"/>
    <property type="project" value="UniProtKB-SubCell"/>
</dbReference>
<dbReference type="SMART" id="SM00868">
    <property type="entry name" value="zf-AD"/>
    <property type="match status" value="1"/>
</dbReference>
<keyword evidence="7" id="KW-1185">Reference proteome</keyword>
<dbReference type="InterPro" id="IPR012934">
    <property type="entry name" value="Znf_AD"/>
</dbReference>
<evidence type="ECO:0000256" key="1">
    <source>
        <dbReference type="ARBA" id="ARBA00004123"/>
    </source>
</evidence>
<evidence type="ECO:0000313" key="6">
    <source>
        <dbReference type="EMBL" id="KAJ8706881.1"/>
    </source>
</evidence>
<feature type="binding site" evidence="2">
    <location>
        <position position="10"/>
    </location>
    <ligand>
        <name>Zn(2+)</name>
        <dbReference type="ChEBI" id="CHEBI:29105"/>
    </ligand>
</feature>
<keyword evidence="2" id="KW-0479">Metal-binding</keyword>
<sequence length="1145" mass="128220">MEKLPMCRICLVENVRMYLVDDKDLHELYETLTDIPFVTEDRRPMLACFLCFAKLKQCCQLQRKCLEAEELFAQMMNEPNTSVNRGQLKFLSRLTVTPVENNSILDVSHIESIAVKEELPAVCERLDDVIEPEEEQLGGHLYPENIKTENLDVENTSTLQYSESDSEEDMPLTRFKIEAKEQEVPSKKRGASDTTQLELLNNSYSDAEDIPAQQSKPCPEYDVPMIKIKTEVKEELEVELELLNNSYSDAEDIPAQQSKPSPEYDVPLIKIKTEVKEEQEASGKKRRASDTTRAGVVKKQKQMMNVLEEPNTSVNRGQLKFFSGLTVTPVENICIGDVSHIESIAGKEELPAVCERLDDVIEPEEEQLGGHLSPEYVDIENFDVENTSTLQYSESDSEDDMPLNRFKIEVEEQEVLSNKRGASDTTQLELLNNGYSDAEDIPAQQSKLGPEYDVPMIKIKTELEVELELLNNSYSNAEDIPAQQSKPSPEYEHDDPLIEIKTEVKEEQEVPSKKRGASDTTLNQWYTLSHPSYFVNATLSNRVARSPVASELAQKTPVWGTALYFSATKLNKTTGRIKTAQRKVGGHTKEEMLQAIMLVKNGQSIRKAAKECGIPYPTVRRYVEKFKSDETTKLVPNYKVNAVFTHNQEIELKEYLRDCSRKFYGLTAKDTRRLAYQMALINKIKVPSSWEEKQIAGKEWLRSFRKKHSDLSLKKPEPCSSARASAFNKCNVQTFFKNLKEALQRSPNFGNGTRVYNLDETSTTTVQRPQKVLALKGSDVSKVASGERGVLVTTCCIVSATGHALPPAMVFPRNTFQSHLLHGAPPGTLGLAASSGRMNADLFVNVMKHFIQHTSASKENPALLILDNHESHLSLEALNIAKTAGVTVLTLPPHTTARLQPLDVGLNGLFKTFYDSAVDSWVLRNPGQTLSIDHVAQCAGEAYLKAMTPMNITDAFRKCGIYPYDESVFTEEDFLPSSVTDRPDPGTDETDTECEINKNRPPSPSVSQDLSSQQICNDLASKYNNNEQQASTSRAVESFVSPKMFGLPLKAGPRKTTKRSRPLGQSMIATDTPEKHLIESRTKKVDVKAKKVKSNLFKEKKTKKKETPIIDEDSNSEGASYASGSSSGGETFVNDSEDDVFFNDK</sequence>
<protein>
    <recommendedName>
        <fullName evidence="5">ZAD domain-containing protein</fullName>
    </recommendedName>
</protein>
<dbReference type="InterPro" id="IPR004875">
    <property type="entry name" value="DDE_SF_endonuclease_dom"/>
</dbReference>
<feature type="region of interest" description="Disordered" evidence="4">
    <location>
        <begin position="1095"/>
        <end position="1145"/>
    </location>
</feature>
<feature type="compositionally biased region" description="Acidic residues" evidence="4">
    <location>
        <begin position="1135"/>
        <end position="1145"/>
    </location>
</feature>
<dbReference type="GO" id="GO:0008270">
    <property type="term" value="F:zinc ion binding"/>
    <property type="evidence" value="ECO:0007669"/>
    <property type="project" value="UniProtKB-UniRule"/>
</dbReference>
<dbReference type="GO" id="GO:0003677">
    <property type="term" value="F:DNA binding"/>
    <property type="evidence" value="ECO:0007669"/>
    <property type="project" value="TreeGrafter"/>
</dbReference>
<feature type="domain" description="ZAD" evidence="5">
    <location>
        <begin position="5"/>
        <end position="75"/>
    </location>
</feature>
<evidence type="ECO:0000313" key="7">
    <source>
        <dbReference type="Proteomes" id="UP001231518"/>
    </source>
</evidence>
<dbReference type="Pfam" id="PF03184">
    <property type="entry name" value="DDE_1"/>
    <property type="match status" value="1"/>
</dbReference>
<organism evidence="6 7">
    <name type="scientific">Mythimna separata</name>
    <name type="common">Oriental armyworm</name>
    <name type="synonym">Pseudaletia separata</name>
    <dbReference type="NCBI Taxonomy" id="271217"/>
    <lineage>
        <taxon>Eukaryota</taxon>
        <taxon>Metazoa</taxon>
        <taxon>Ecdysozoa</taxon>
        <taxon>Arthropoda</taxon>
        <taxon>Hexapoda</taxon>
        <taxon>Insecta</taxon>
        <taxon>Pterygota</taxon>
        <taxon>Neoptera</taxon>
        <taxon>Endopterygota</taxon>
        <taxon>Lepidoptera</taxon>
        <taxon>Glossata</taxon>
        <taxon>Ditrysia</taxon>
        <taxon>Noctuoidea</taxon>
        <taxon>Noctuidae</taxon>
        <taxon>Noctuinae</taxon>
        <taxon>Hadenini</taxon>
        <taxon>Mythimna</taxon>
    </lineage>
</organism>
<comment type="subcellular location">
    <subcellularLocation>
        <location evidence="1">Nucleus</location>
    </subcellularLocation>
</comment>
<dbReference type="Pfam" id="PF07776">
    <property type="entry name" value="zf-AD"/>
    <property type="match status" value="1"/>
</dbReference>
<dbReference type="PROSITE" id="PS51915">
    <property type="entry name" value="ZAD"/>
    <property type="match status" value="1"/>
</dbReference>
<evidence type="ECO:0000256" key="4">
    <source>
        <dbReference type="SAM" id="MobiDB-lite"/>
    </source>
</evidence>
<proteinExistence type="predicted"/>
<feature type="binding site" evidence="2">
    <location>
        <position position="7"/>
    </location>
    <ligand>
        <name>Zn(2+)</name>
        <dbReference type="ChEBI" id="CHEBI:29105"/>
    </ligand>
</feature>
<dbReference type="PANTHER" id="PTHR19303:SF71">
    <property type="entry name" value="ZINC FINGER PHD-TYPE DOMAIN-CONTAINING PROTEIN"/>
    <property type="match status" value="1"/>
</dbReference>
<dbReference type="SUPFAM" id="SSF57716">
    <property type="entry name" value="Glucocorticoid receptor-like (DNA-binding domain)"/>
    <property type="match status" value="1"/>
</dbReference>
<keyword evidence="2" id="KW-0862">Zinc</keyword>
<feature type="binding site" evidence="2">
    <location>
        <position position="48"/>
    </location>
    <ligand>
        <name>Zn(2+)</name>
        <dbReference type="ChEBI" id="CHEBI:29105"/>
    </ligand>
</feature>
<feature type="coiled-coil region" evidence="3">
    <location>
        <begin position="226"/>
        <end position="253"/>
    </location>
</feature>
<feature type="region of interest" description="Disordered" evidence="4">
    <location>
        <begin position="276"/>
        <end position="297"/>
    </location>
</feature>
<evidence type="ECO:0000256" key="2">
    <source>
        <dbReference type="PROSITE-ProRule" id="PRU01263"/>
    </source>
</evidence>
<dbReference type="Proteomes" id="UP001231518">
    <property type="component" value="Chromosome 30"/>
</dbReference>
<reference evidence="6" key="1">
    <citation type="submission" date="2023-03" db="EMBL/GenBank/DDBJ databases">
        <title>Chromosome-level genomes of two armyworms, Mythimna separata and Mythimna loreyi, provide insights into the biosynthesis and reception of sex pheromones.</title>
        <authorList>
            <person name="Zhao H."/>
        </authorList>
    </citation>
    <scope>NUCLEOTIDE SEQUENCE</scope>
    <source>
        <strain evidence="6">BeijingLab</strain>
        <tissue evidence="6">Pupa</tissue>
    </source>
</reference>
<keyword evidence="3" id="KW-0175">Coiled coil</keyword>
<comment type="caution">
    <text evidence="6">The sequence shown here is derived from an EMBL/GenBank/DDBJ whole genome shotgun (WGS) entry which is preliminary data.</text>
</comment>
<gene>
    <name evidence="6" type="ORF">PYW07_012959</name>
</gene>
<accession>A0AAD8DLT1</accession>
<feature type="compositionally biased region" description="Low complexity" evidence="4">
    <location>
        <begin position="1116"/>
        <end position="1130"/>
    </location>
</feature>
<dbReference type="PANTHER" id="PTHR19303">
    <property type="entry name" value="TRANSPOSON"/>
    <property type="match status" value="1"/>
</dbReference>
<evidence type="ECO:0000256" key="3">
    <source>
        <dbReference type="SAM" id="Coils"/>
    </source>
</evidence>
<feature type="binding site" evidence="2">
    <location>
        <position position="51"/>
    </location>
    <ligand>
        <name>Zn(2+)</name>
        <dbReference type="ChEBI" id="CHEBI:29105"/>
    </ligand>
</feature>
<dbReference type="AlphaFoldDB" id="A0AAD8DLT1"/>
<dbReference type="EMBL" id="JARGEI010000028">
    <property type="protein sequence ID" value="KAJ8706881.1"/>
    <property type="molecule type" value="Genomic_DNA"/>
</dbReference>
<dbReference type="InterPro" id="IPR050863">
    <property type="entry name" value="CenT-Element_Derived"/>
</dbReference>
<evidence type="ECO:0000259" key="5">
    <source>
        <dbReference type="PROSITE" id="PS51915"/>
    </source>
</evidence>
<dbReference type="SUPFAM" id="SSF46689">
    <property type="entry name" value="Homeodomain-like"/>
    <property type="match status" value="1"/>
</dbReference>
<keyword evidence="2" id="KW-0863">Zinc-finger</keyword>
<feature type="region of interest" description="Disordered" evidence="4">
    <location>
        <begin position="973"/>
        <end position="1012"/>
    </location>
</feature>
<name>A0AAD8DLT1_MYTSE</name>
<dbReference type="InterPro" id="IPR009057">
    <property type="entry name" value="Homeodomain-like_sf"/>
</dbReference>
<dbReference type="Pfam" id="PF13384">
    <property type="entry name" value="HTH_23"/>
    <property type="match status" value="1"/>
</dbReference>